<sequence length="60" mass="6636">MTFKEAYDMSSLEVSPDGEQLMYKAYGDHDQLVLHSLDDGSKEIIVPDGDFASEEAEALP</sequence>
<keyword evidence="2" id="KW-1185">Reference proteome</keyword>
<name>A0A0U4EFI3_9BACI</name>
<proteinExistence type="predicted"/>
<reference evidence="1 2" key="1">
    <citation type="submission" date="2016-01" db="EMBL/GenBank/DDBJ databases">
        <title>Complete genome sequence of strain Lentibacillus amyloliquefaciens LAM0015T isolated from saline sediment.</title>
        <authorList>
            <person name="Wang J.-L."/>
            <person name="He M.-X."/>
        </authorList>
    </citation>
    <scope>NUCLEOTIDE SEQUENCE [LARGE SCALE GENOMIC DNA]</scope>
    <source>
        <strain evidence="1 2">LAM0015</strain>
    </source>
</reference>
<accession>A0A0U4EFI3</accession>
<gene>
    <name evidence="1" type="ORF">AOX59_12395</name>
</gene>
<dbReference type="OrthoDB" id="2386786at2"/>
<organism evidence="1 2">
    <name type="scientific">Lentibacillus amyloliquefaciens</name>
    <dbReference type="NCBI Taxonomy" id="1472767"/>
    <lineage>
        <taxon>Bacteria</taxon>
        <taxon>Bacillati</taxon>
        <taxon>Bacillota</taxon>
        <taxon>Bacilli</taxon>
        <taxon>Bacillales</taxon>
        <taxon>Bacillaceae</taxon>
        <taxon>Lentibacillus</taxon>
    </lineage>
</organism>
<evidence type="ECO:0000313" key="1">
    <source>
        <dbReference type="EMBL" id="ALX49321.1"/>
    </source>
</evidence>
<dbReference type="AlphaFoldDB" id="A0A0U4EFI3"/>
<protein>
    <submittedName>
        <fullName evidence="1">Uncharacterized protein</fullName>
    </submittedName>
</protein>
<evidence type="ECO:0000313" key="2">
    <source>
        <dbReference type="Proteomes" id="UP000050331"/>
    </source>
</evidence>
<dbReference type="Proteomes" id="UP000050331">
    <property type="component" value="Chromosome"/>
</dbReference>
<dbReference type="RefSeq" id="WP_068445991.1">
    <property type="nucleotide sequence ID" value="NZ_CP013862.1"/>
</dbReference>
<dbReference type="KEGG" id="lao:AOX59_12395"/>
<dbReference type="EMBL" id="CP013862">
    <property type="protein sequence ID" value="ALX49321.1"/>
    <property type="molecule type" value="Genomic_DNA"/>
</dbReference>